<evidence type="ECO:0000259" key="2">
    <source>
        <dbReference type="SMART" id="SM01008"/>
    </source>
</evidence>
<keyword evidence="1" id="KW-0732">Signal</keyword>
<dbReference type="STRING" id="994484.PSEBR_a4062"/>
<dbReference type="KEGG" id="pba:PSEBR_a4062"/>
<dbReference type="InterPro" id="IPR052516">
    <property type="entry name" value="N-heterocyclic_Hydroxylase"/>
</dbReference>
<dbReference type="Gene3D" id="3.90.1170.50">
    <property type="entry name" value="Aldehyde oxidase/xanthine dehydrogenase, a/b hammerhead"/>
    <property type="match status" value="1"/>
</dbReference>
<feature type="domain" description="Aldehyde oxidase/xanthine dehydrogenase a/b hammerhead" evidence="2">
    <location>
        <begin position="221"/>
        <end position="310"/>
    </location>
</feature>
<evidence type="ECO:0000313" key="4">
    <source>
        <dbReference type="Proteomes" id="UP000006692"/>
    </source>
</evidence>
<dbReference type="Pfam" id="PF02738">
    <property type="entry name" value="MoCoBD_1"/>
    <property type="match status" value="1"/>
</dbReference>
<dbReference type="InterPro" id="IPR006311">
    <property type="entry name" value="TAT_signal"/>
</dbReference>
<sequence length="771" mass="83420">MSRLPDDFVLSNLSRRGFLKGASATGVLVLAATWGLPEAFAEEKKFGAEGMPHGAVDDPKVYVSIAADGSVTVICNRSEMGQGVRTSLSMVVADELEADWARVKVQQAPADEARFGNQDTDGSRSMRHWYEPMRRCGAAARTMLEQAAAAQWKVPVGECHAQLHKVLHQPSGRELGYGELAAAASALPVPGRDSLRLKQPSEFRYIGKEASRAIDGADIVNGRAVFGADVHFDGMLYAVIARPPVYGGKVKSVDSSAALKVPGVIKVVQIEGRPLPSEFQPLGGVAVVAKNTWAAIKGREALKIQWDDGPNAGYDSIAYRKELEAAALKPGKVVRSSGDLDDALAKADSTLEAAYYLPHLSQSPMEPMVAVARFKDGQCEAWAPSQAPQVTRERVAERLGIPFDKVTVNITLLGGGFGRKSKPDFVVEAAVLAKEFPGQPIRVQWTREDDIHHSYFHTVSAEYLKAGLNQDGMPSGWLHRTVAPSITALFAPGMTHEAPFEIGMGVTNMAYAIPNLRLENPEATAHTRVGWYRSVSNIPHGFAIQSFIDELAHKAGQDPLKYQVKLLGPDRKIDPRTLSEEWNYGESPERYPIDTARIRTVLETAAKAAGWGRELPKGRGLGLAVHYSFVTYVAAVIEVEVKDDGTVIVHKADIAVDCGPQINPERIRSQFEGACVMGLGNAMVGEISFKDGKVQQDNFHMYEVARMSLAPKEVAVHLVTPPGEVPLGGVGEPGVPPIAPALCNAIFAATGKRIRSLPVRYQLQGWQQAKA</sequence>
<reference evidence="3 4" key="1">
    <citation type="journal article" date="2011" name="J. Bacteriol.">
        <title>Complete genome sequence of a beneficial plant root-associated bacterium, Pseudomonas brassicacearum.</title>
        <authorList>
            <person name="Ortet P."/>
            <person name="Barakat M."/>
            <person name="Lalaouna D."/>
            <person name="Fochesato S."/>
            <person name="Barbe V."/>
            <person name="Vacherie B."/>
            <person name="Santaella C."/>
            <person name="Heulin T."/>
            <person name="Achouak W."/>
        </authorList>
    </citation>
    <scope>NUCLEOTIDE SEQUENCE [LARGE SCALE GENOMIC DNA]</scope>
    <source>
        <strain evidence="3 4">NFM421</strain>
    </source>
</reference>
<gene>
    <name evidence="3" type="ORF">PSEBR_a4062</name>
</gene>
<dbReference type="AlphaFoldDB" id="F2KK87"/>
<dbReference type="InterPro" id="IPR012368">
    <property type="entry name" value="OxRdtase_Mopterin-bd_su_IorB"/>
</dbReference>
<dbReference type="InterPro" id="IPR000674">
    <property type="entry name" value="Ald_Oxase/Xan_DH_a/b"/>
</dbReference>
<reference key="2">
    <citation type="submission" date="2011-03" db="EMBL/GenBank/DDBJ databases">
        <title>Complete Genome Sequence of a beneficial plant roots-associated bacterium Pseudomonas brassicacearum.</title>
        <authorList>
            <person name="Ortet P."/>
            <person name="Barakat M."/>
            <person name="Lalaouna D."/>
            <person name="Fochesato S."/>
            <person name="Barbe V."/>
            <person name="Santaella C."/>
            <person name="Heulin T."/>
            <person name="Achouak W."/>
        </authorList>
    </citation>
    <scope>NUCLEOTIDE SEQUENCE</scope>
    <source>
        <strain>NFM421</strain>
    </source>
</reference>
<dbReference type="PANTHER" id="PTHR47495:SF3">
    <property type="entry name" value="BLR6219 PROTEIN"/>
    <property type="match status" value="1"/>
</dbReference>
<dbReference type="RefSeq" id="WP_003204278.1">
    <property type="nucleotide sequence ID" value="NC_015379.1"/>
</dbReference>
<dbReference type="EMBL" id="CP002585">
    <property type="protein sequence ID" value="AEA70463.1"/>
    <property type="molecule type" value="Genomic_DNA"/>
</dbReference>
<dbReference type="Pfam" id="PF20256">
    <property type="entry name" value="MoCoBD_2"/>
    <property type="match status" value="2"/>
</dbReference>
<proteinExistence type="predicted"/>
<dbReference type="SMART" id="SM01008">
    <property type="entry name" value="Ald_Xan_dh_C"/>
    <property type="match status" value="1"/>
</dbReference>
<protein>
    <submittedName>
        <fullName evidence="3">Isoquinoline 1-oxidoreductase, beta subunit</fullName>
    </submittedName>
</protein>
<dbReference type="Gene3D" id="3.30.365.10">
    <property type="entry name" value="Aldehyde oxidase/xanthine dehydrogenase, molybdopterin binding domain"/>
    <property type="match status" value="4"/>
</dbReference>
<dbReference type="PANTHER" id="PTHR47495">
    <property type="entry name" value="ALDEHYDE DEHYDROGENASE"/>
    <property type="match status" value="1"/>
</dbReference>
<dbReference type="HOGENOM" id="CLU_013917_0_1_6"/>
<dbReference type="InterPro" id="IPR019546">
    <property type="entry name" value="TAT_signal_bac_arc"/>
</dbReference>
<evidence type="ECO:0000256" key="1">
    <source>
        <dbReference type="ARBA" id="ARBA00022729"/>
    </source>
</evidence>
<dbReference type="PIRSF" id="PIRSF036389">
    <property type="entry name" value="IOR_B"/>
    <property type="match status" value="1"/>
</dbReference>
<dbReference type="SUPFAM" id="SSF56003">
    <property type="entry name" value="Molybdenum cofactor-binding domain"/>
    <property type="match status" value="2"/>
</dbReference>
<dbReference type="InterPro" id="IPR046867">
    <property type="entry name" value="AldOxase/xan_DH_MoCoBD2"/>
</dbReference>
<organism evidence="3 4">
    <name type="scientific">Pseudomonas brassicacearum (strain NFM421)</name>
    <dbReference type="NCBI Taxonomy" id="994484"/>
    <lineage>
        <taxon>Bacteria</taxon>
        <taxon>Pseudomonadati</taxon>
        <taxon>Pseudomonadota</taxon>
        <taxon>Gammaproteobacteria</taxon>
        <taxon>Pseudomonadales</taxon>
        <taxon>Pseudomonadaceae</taxon>
        <taxon>Pseudomonas</taxon>
    </lineage>
</organism>
<accession>F2KK87</accession>
<dbReference type="InterPro" id="IPR008274">
    <property type="entry name" value="AldOxase/xan_DH_MoCoBD1"/>
</dbReference>
<dbReference type="GeneID" id="57260862"/>
<dbReference type="GO" id="GO:0016491">
    <property type="term" value="F:oxidoreductase activity"/>
    <property type="evidence" value="ECO:0007669"/>
    <property type="project" value="InterPro"/>
</dbReference>
<dbReference type="PROSITE" id="PS51318">
    <property type="entry name" value="TAT"/>
    <property type="match status" value="1"/>
</dbReference>
<dbReference type="Proteomes" id="UP000006692">
    <property type="component" value="Chromosome"/>
</dbReference>
<evidence type="ECO:0000313" key="3">
    <source>
        <dbReference type="EMBL" id="AEA70463.1"/>
    </source>
</evidence>
<dbReference type="InterPro" id="IPR037165">
    <property type="entry name" value="AldOxase/xan_DH_Mopterin-bd_sf"/>
</dbReference>
<dbReference type="NCBIfam" id="TIGR01409">
    <property type="entry name" value="TAT_signal_seq"/>
    <property type="match status" value="1"/>
</dbReference>
<name>F2KK87_PSEBN</name>